<dbReference type="Pfam" id="PF03845">
    <property type="entry name" value="Spore_permease"/>
    <property type="match status" value="1"/>
</dbReference>
<evidence type="ECO:0000313" key="10">
    <source>
        <dbReference type="Proteomes" id="UP000255326"/>
    </source>
</evidence>
<feature type="transmembrane region" description="Helical" evidence="8">
    <location>
        <begin position="219"/>
        <end position="240"/>
    </location>
</feature>
<gene>
    <name evidence="9" type="ORF">DFR59_11914</name>
</gene>
<evidence type="ECO:0000256" key="3">
    <source>
        <dbReference type="ARBA" id="ARBA00022448"/>
    </source>
</evidence>
<evidence type="ECO:0000256" key="1">
    <source>
        <dbReference type="ARBA" id="ARBA00004141"/>
    </source>
</evidence>
<feature type="transmembrane region" description="Helical" evidence="8">
    <location>
        <begin position="118"/>
        <end position="135"/>
    </location>
</feature>
<comment type="caution">
    <text evidence="9">The sequence shown here is derived from an EMBL/GenBank/DDBJ whole genome shotgun (WGS) entry which is preliminary data.</text>
</comment>
<accession>A0A370G2S1</accession>
<keyword evidence="5 8" id="KW-0812">Transmembrane</keyword>
<evidence type="ECO:0000313" key="9">
    <source>
        <dbReference type="EMBL" id="RDI38002.1"/>
    </source>
</evidence>
<keyword evidence="4" id="KW-0309">Germination</keyword>
<evidence type="ECO:0000256" key="7">
    <source>
        <dbReference type="ARBA" id="ARBA00023136"/>
    </source>
</evidence>
<feature type="transmembrane region" description="Helical" evidence="8">
    <location>
        <begin position="12"/>
        <end position="30"/>
    </location>
</feature>
<feature type="transmembrane region" description="Helical" evidence="8">
    <location>
        <begin position="42"/>
        <end position="64"/>
    </location>
</feature>
<sequence>MDVGRSDQVSSFLMFFLIHSIQIGVGILGFERAIILQAGNDAWMVVIIAGLLFNGVIWMMYALLKNDQSDLADLHRNYFGKWVGGFLTLIWSAYWFAMGITVIRTYMEVVQTWMFKEISVFFFSLILVLLVYYGLSGGFRIVAGICFLGVVVPFYLILTFIFPFKYAHFHNLLPIFNHSINQMLMGTKNMTLSYLGISTFMMFYPYIKDPEKSQKWAHFGNFLTMFIYLFVIITAIAYYSEAQIVKQIWATLYMWKIVSMPFVERFEYIGITSWVLVILPNVCLSLWAAVNGSAKIFKISPKIMLFIFMLLALICCTLLNGKNQIELLNKYLSLAGLILISMYLPVLLIITKIIAKVRRGRSLKSGS</sequence>
<protein>
    <submittedName>
        <fullName evidence="9">Spore germination protein (Amino acid permease)</fullName>
    </submittedName>
</protein>
<dbReference type="Proteomes" id="UP000255326">
    <property type="component" value="Unassembled WGS sequence"/>
</dbReference>
<keyword evidence="7 8" id="KW-0472">Membrane</keyword>
<name>A0A370G2S1_9BACI</name>
<dbReference type="OrthoDB" id="2380240at2"/>
<feature type="transmembrane region" description="Helical" evidence="8">
    <location>
        <begin position="302"/>
        <end position="320"/>
    </location>
</feature>
<dbReference type="EMBL" id="QQAY01000019">
    <property type="protein sequence ID" value="RDI38002.1"/>
    <property type="molecule type" value="Genomic_DNA"/>
</dbReference>
<dbReference type="NCBIfam" id="TIGR00912">
    <property type="entry name" value="2A0309"/>
    <property type="match status" value="1"/>
</dbReference>
<feature type="transmembrane region" description="Helical" evidence="8">
    <location>
        <begin position="332"/>
        <end position="355"/>
    </location>
</feature>
<comment type="subcellular location">
    <subcellularLocation>
        <location evidence="1">Membrane</location>
        <topology evidence="1">Multi-pass membrane protein</topology>
    </subcellularLocation>
</comment>
<feature type="transmembrane region" description="Helical" evidence="8">
    <location>
        <begin position="269"/>
        <end position="290"/>
    </location>
</feature>
<dbReference type="PANTHER" id="PTHR34975:SF2">
    <property type="entry name" value="SPORE GERMINATION PROTEIN A2"/>
    <property type="match status" value="1"/>
</dbReference>
<keyword evidence="10" id="KW-1185">Reference proteome</keyword>
<dbReference type="GO" id="GO:0016020">
    <property type="term" value="C:membrane"/>
    <property type="evidence" value="ECO:0007669"/>
    <property type="project" value="UniProtKB-SubCell"/>
</dbReference>
<comment type="similarity">
    <text evidence="2">Belongs to the amino acid-polyamine-organocation (APC) superfamily. Spore germination protein (SGP) (TC 2.A.3.9) family.</text>
</comment>
<dbReference type="PANTHER" id="PTHR34975">
    <property type="entry name" value="SPORE GERMINATION PROTEIN A2"/>
    <property type="match status" value="1"/>
</dbReference>
<feature type="transmembrane region" description="Helical" evidence="8">
    <location>
        <begin position="191"/>
        <end position="207"/>
    </location>
</feature>
<dbReference type="InterPro" id="IPR004761">
    <property type="entry name" value="Spore_GerAB"/>
</dbReference>
<keyword evidence="3" id="KW-0813">Transport</keyword>
<dbReference type="GO" id="GO:0009847">
    <property type="term" value="P:spore germination"/>
    <property type="evidence" value="ECO:0007669"/>
    <property type="project" value="InterPro"/>
</dbReference>
<feature type="transmembrane region" description="Helical" evidence="8">
    <location>
        <begin position="84"/>
        <end position="106"/>
    </location>
</feature>
<evidence type="ECO:0000256" key="2">
    <source>
        <dbReference type="ARBA" id="ARBA00007998"/>
    </source>
</evidence>
<proteinExistence type="inferred from homology"/>
<feature type="transmembrane region" description="Helical" evidence="8">
    <location>
        <begin position="141"/>
        <end position="162"/>
    </location>
</feature>
<keyword evidence="6 8" id="KW-1133">Transmembrane helix</keyword>
<organism evidence="9 10">
    <name type="scientific">Falsibacillus pallidus</name>
    <dbReference type="NCBI Taxonomy" id="493781"/>
    <lineage>
        <taxon>Bacteria</taxon>
        <taxon>Bacillati</taxon>
        <taxon>Bacillota</taxon>
        <taxon>Bacilli</taxon>
        <taxon>Bacillales</taxon>
        <taxon>Bacillaceae</taxon>
        <taxon>Falsibacillus</taxon>
    </lineage>
</organism>
<evidence type="ECO:0000256" key="8">
    <source>
        <dbReference type="SAM" id="Phobius"/>
    </source>
</evidence>
<evidence type="ECO:0000256" key="4">
    <source>
        <dbReference type="ARBA" id="ARBA00022544"/>
    </source>
</evidence>
<dbReference type="RefSeq" id="WP_114747014.1">
    <property type="nucleotide sequence ID" value="NZ_QQAY01000019.1"/>
</dbReference>
<dbReference type="Gene3D" id="1.20.1740.10">
    <property type="entry name" value="Amino acid/polyamine transporter I"/>
    <property type="match status" value="1"/>
</dbReference>
<reference evidence="9 10" key="1">
    <citation type="submission" date="2018-07" db="EMBL/GenBank/DDBJ databases">
        <title>Genomic Encyclopedia of Type Strains, Phase IV (KMG-IV): sequencing the most valuable type-strain genomes for metagenomic binning, comparative biology and taxonomic classification.</title>
        <authorList>
            <person name="Goeker M."/>
        </authorList>
    </citation>
    <scope>NUCLEOTIDE SEQUENCE [LARGE SCALE GENOMIC DNA]</scope>
    <source>
        <strain evidence="9 10">DSM 25281</strain>
    </source>
</reference>
<evidence type="ECO:0000256" key="5">
    <source>
        <dbReference type="ARBA" id="ARBA00022692"/>
    </source>
</evidence>
<dbReference type="AlphaFoldDB" id="A0A370G2S1"/>
<evidence type="ECO:0000256" key="6">
    <source>
        <dbReference type="ARBA" id="ARBA00022989"/>
    </source>
</evidence>